<reference evidence="1" key="1">
    <citation type="submission" date="2014-09" db="EMBL/GenBank/DDBJ databases">
        <authorList>
            <person name="Magalhaes I.L.F."/>
            <person name="Oliveira U."/>
            <person name="Santos F.R."/>
            <person name="Vidigal T.H.D.A."/>
            <person name="Brescovit A.D."/>
            <person name="Santos A.J."/>
        </authorList>
    </citation>
    <scope>NUCLEOTIDE SEQUENCE</scope>
    <source>
        <tissue evidence="1">Shoot tissue taken approximately 20 cm above the soil surface</tissue>
    </source>
</reference>
<protein>
    <submittedName>
        <fullName evidence="1">Uncharacterized protein</fullName>
    </submittedName>
</protein>
<sequence length="46" mass="5467">MCTENACPYNLSGRSIYLYKKYVQRTCNYTKDDVVRKNRLTMIISL</sequence>
<name>A0A0A9EEM5_ARUDO</name>
<evidence type="ECO:0000313" key="1">
    <source>
        <dbReference type="EMBL" id="JAD98511.1"/>
    </source>
</evidence>
<organism evidence="1">
    <name type="scientific">Arundo donax</name>
    <name type="common">Giant reed</name>
    <name type="synonym">Donax arundinaceus</name>
    <dbReference type="NCBI Taxonomy" id="35708"/>
    <lineage>
        <taxon>Eukaryota</taxon>
        <taxon>Viridiplantae</taxon>
        <taxon>Streptophyta</taxon>
        <taxon>Embryophyta</taxon>
        <taxon>Tracheophyta</taxon>
        <taxon>Spermatophyta</taxon>
        <taxon>Magnoliopsida</taxon>
        <taxon>Liliopsida</taxon>
        <taxon>Poales</taxon>
        <taxon>Poaceae</taxon>
        <taxon>PACMAD clade</taxon>
        <taxon>Arundinoideae</taxon>
        <taxon>Arundineae</taxon>
        <taxon>Arundo</taxon>
    </lineage>
</organism>
<accession>A0A0A9EEM5</accession>
<dbReference type="EMBL" id="GBRH01199384">
    <property type="protein sequence ID" value="JAD98511.1"/>
    <property type="molecule type" value="Transcribed_RNA"/>
</dbReference>
<dbReference type="AlphaFoldDB" id="A0A0A9EEM5"/>
<proteinExistence type="predicted"/>
<reference evidence="1" key="2">
    <citation type="journal article" date="2015" name="Data Brief">
        <title>Shoot transcriptome of the giant reed, Arundo donax.</title>
        <authorList>
            <person name="Barrero R.A."/>
            <person name="Guerrero F.D."/>
            <person name="Moolhuijzen P."/>
            <person name="Goolsby J.A."/>
            <person name="Tidwell J."/>
            <person name="Bellgard S.E."/>
            <person name="Bellgard M.I."/>
        </authorList>
    </citation>
    <scope>NUCLEOTIDE SEQUENCE</scope>
    <source>
        <tissue evidence="1">Shoot tissue taken approximately 20 cm above the soil surface</tissue>
    </source>
</reference>